<dbReference type="InterPro" id="IPR055346">
    <property type="entry name" value="Fe-S_cluster_assembly_SufBD"/>
</dbReference>
<feature type="domain" description="SUF system FeS cluster assembly SufBD core" evidence="2">
    <location>
        <begin position="182"/>
        <end position="409"/>
    </location>
</feature>
<dbReference type="Proteomes" id="UP001155241">
    <property type="component" value="Unassembled WGS sequence"/>
</dbReference>
<dbReference type="PANTHER" id="PTHR43575:SF1">
    <property type="entry name" value="PROTEIN ABCI7, CHLOROPLASTIC"/>
    <property type="match status" value="1"/>
</dbReference>
<dbReference type="InterPro" id="IPR045595">
    <property type="entry name" value="SufBD_N"/>
</dbReference>
<dbReference type="Pfam" id="PF19295">
    <property type="entry name" value="SufBD_N"/>
    <property type="match status" value="1"/>
</dbReference>
<name>A0A9X2F974_9BACT</name>
<keyword evidence="5" id="KW-1185">Reference proteome</keyword>
<evidence type="ECO:0000256" key="1">
    <source>
        <dbReference type="ARBA" id="ARBA00043967"/>
    </source>
</evidence>
<dbReference type="Pfam" id="PF01458">
    <property type="entry name" value="SUFBD_core"/>
    <property type="match status" value="1"/>
</dbReference>
<gene>
    <name evidence="4" type="primary">sufD</name>
    <name evidence="4" type="ORF">NG895_12440</name>
</gene>
<reference evidence="4" key="1">
    <citation type="submission" date="2022-06" db="EMBL/GenBank/DDBJ databases">
        <title>Aeoliella straminimaris, a novel planctomycete from sediments.</title>
        <authorList>
            <person name="Vitorino I.R."/>
            <person name="Lage O.M."/>
        </authorList>
    </citation>
    <scope>NUCLEOTIDE SEQUENCE</scope>
    <source>
        <strain evidence="4">ICT_H6.2</strain>
    </source>
</reference>
<sequence>MTTATAANGFTDAAFESFLETRSAEPDWLTTIRREAWQAFSEMDWPARNDEEWMRTDIRMFHLDKFALPTEPATAPELAPGLLTHDVELGGTLVSYNSSATEDSLIGELASKGVLFGSLDRLVVEHGDLLRPFFERQVVNRTHDKFAALHAACWSGGTLLYVPKGVAISQPLHGMSAMGDSGVDLSKTLVILEEGAEATMLSETASTSPNGGGLHCGSIELIVEPEAHLRYVNLQNWSTSVWHFAHQRATVDRNASLQWTIGALGSKLAKVNQQVALTGPDANAQVNGVMFTEGRQHLSYNTHQHHMAPYCRSDLLYKSALQDRSRTVWRGMIKVDLAAQRTDAYQRNDNLMLAPTARADSIPGLEIEADDVRCTHGSTSGRVDEPQVFYAMSRGYTRTEAIRLIVAGFFQQVFDRITIESVRNALGDAIASRVQDLDQQAAPEVQG</sequence>
<comment type="caution">
    <text evidence="4">The sequence shown here is derived from an EMBL/GenBank/DDBJ whole genome shotgun (WGS) entry which is preliminary data.</text>
</comment>
<dbReference type="SUPFAM" id="SSF101960">
    <property type="entry name" value="Stabilizer of iron transporter SufD"/>
    <property type="match status" value="1"/>
</dbReference>
<dbReference type="InterPro" id="IPR000825">
    <property type="entry name" value="SUF_FeS_clus_asmbl_SufBD_core"/>
</dbReference>
<evidence type="ECO:0000259" key="3">
    <source>
        <dbReference type="Pfam" id="PF19295"/>
    </source>
</evidence>
<feature type="domain" description="SUF system FeS cluster assembly SufBD N-terminal" evidence="3">
    <location>
        <begin position="25"/>
        <end position="172"/>
    </location>
</feature>
<organism evidence="4 5">
    <name type="scientific">Aeoliella straminimaris</name>
    <dbReference type="NCBI Taxonomy" id="2954799"/>
    <lineage>
        <taxon>Bacteria</taxon>
        <taxon>Pseudomonadati</taxon>
        <taxon>Planctomycetota</taxon>
        <taxon>Planctomycetia</taxon>
        <taxon>Pirellulales</taxon>
        <taxon>Lacipirellulaceae</taxon>
        <taxon>Aeoliella</taxon>
    </lineage>
</organism>
<dbReference type="InterPro" id="IPR037284">
    <property type="entry name" value="SUF_FeS_clus_asmbl_SufBD_sf"/>
</dbReference>
<proteinExistence type="inferred from homology"/>
<dbReference type="InterPro" id="IPR011542">
    <property type="entry name" value="SUF_FeS_clus_asmbl_SufD"/>
</dbReference>
<dbReference type="RefSeq" id="WP_252852833.1">
    <property type="nucleotide sequence ID" value="NZ_JAMXLR010000038.1"/>
</dbReference>
<evidence type="ECO:0000313" key="5">
    <source>
        <dbReference type="Proteomes" id="UP001155241"/>
    </source>
</evidence>
<protein>
    <submittedName>
        <fullName evidence="4">Fe-S cluster assembly protein SufD</fullName>
    </submittedName>
</protein>
<evidence type="ECO:0000313" key="4">
    <source>
        <dbReference type="EMBL" id="MCO6044717.1"/>
    </source>
</evidence>
<dbReference type="EMBL" id="JAMXLR010000038">
    <property type="protein sequence ID" value="MCO6044717.1"/>
    <property type="molecule type" value="Genomic_DNA"/>
</dbReference>
<comment type="similarity">
    <text evidence="1">Belongs to the iron-sulfur cluster assembly SufBD family.</text>
</comment>
<dbReference type="PANTHER" id="PTHR43575">
    <property type="entry name" value="PROTEIN ABCI7, CHLOROPLASTIC"/>
    <property type="match status" value="1"/>
</dbReference>
<evidence type="ECO:0000259" key="2">
    <source>
        <dbReference type="Pfam" id="PF01458"/>
    </source>
</evidence>
<dbReference type="AlphaFoldDB" id="A0A9X2F974"/>
<dbReference type="NCBIfam" id="TIGR01981">
    <property type="entry name" value="sufD"/>
    <property type="match status" value="1"/>
</dbReference>
<accession>A0A9X2F974</accession>
<dbReference type="GO" id="GO:0016226">
    <property type="term" value="P:iron-sulfur cluster assembly"/>
    <property type="evidence" value="ECO:0007669"/>
    <property type="project" value="InterPro"/>
</dbReference>